<evidence type="ECO:0000256" key="3">
    <source>
        <dbReference type="ARBA" id="ARBA00022692"/>
    </source>
</evidence>
<dbReference type="PANTHER" id="PTHR24246:SF27">
    <property type="entry name" value="ADENOSINE RECEPTOR, ISOFORM A"/>
    <property type="match status" value="1"/>
</dbReference>
<keyword evidence="4 10" id="KW-1133">Transmembrane helix</keyword>
<dbReference type="EnsemblMetazoa" id="CapteT215307">
    <property type="protein sequence ID" value="CapteP215307"/>
    <property type="gene ID" value="CapteG215307"/>
</dbReference>
<keyword evidence="7" id="KW-0675">Receptor</keyword>
<evidence type="ECO:0000256" key="6">
    <source>
        <dbReference type="ARBA" id="ARBA00023136"/>
    </source>
</evidence>
<dbReference type="CDD" id="cd00637">
    <property type="entry name" value="7tm_classA_rhodopsin-like"/>
    <property type="match status" value="1"/>
</dbReference>
<dbReference type="AlphaFoldDB" id="R7UVA5"/>
<dbReference type="EMBL" id="KB297695">
    <property type="protein sequence ID" value="ELU10209.1"/>
    <property type="molecule type" value="Genomic_DNA"/>
</dbReference>
<gene>
    <name evidence="12" type="ORF">CAPTEDRAFT_215307</name>
</gene>
<dbReference type="InterPro" id="IPR000276">
    <property type="entry name" value="GPCR_Rhodpsn"/>
</dbReference>
<dbReference type="PRINTS" id="PR00237">
    <property type="entry name" value="GPCRRHODOPSN"/>
</dbReference>
<feature type="transmembrane region" description="Helical" evidence="10">
    <location>
        <begin position="204"/>
        <end position="224"/>
    </location>
</feature>
<evidence type="ECO:0000313" key="13">
    <source>
        <dbReference type="EnsemblMetazoa" id="CapteP215307"/>
    </source>
</evidence>
<evidence type="ECO:0000256" key="4">
    <source>
        <dbReference type="ARBA" id="ARBA00022989"/>
    </source>
</evidence>
<proteinExistence type="predicted"/>
<evidence type="ECO:0000256" key="2">
    <source>
        <dbReference type="ARBA" id="ARBA00022475"/>
    </source>
</evidence>
<feature type="transmembrane region" description="Helical" evidence="10">
    <location>
        <begin position="116"/>
        <end position="134"/>
    </location>
</feature>
<feature type="transmembrane region" description="Helical" evidence="10">
    <location>
        <begin position="60"/>
        <end position="82"/>
    </location>
</feature>
<protein>
    <recommendedName>
        <fullName evidence="11">G-protein coupled receptors family 1 profile domain-containing protein</fullName>
    </recommendedName>
</protein>
<dbReference type="HOGENOM" id="CLU_931399_0_0_1"/>
<evidence type="ECO:0000256" key="10">
    <source>
        <dbReference type="SAM" id="Phobius"/>
    </source>
</evidence>
<keyword evidence="9" id="KW-0807">Transducer</keyword>
<dbReference type="PANTHER" id="PTHR24246">
    <property type="entry name" value="OLFACTORY RECEPTOR AND ADENOSINE RECEPTOR"/>
    <property type="match status" value="1"/>
</dbReference>
<dbReference type="InterPro" id="IPR017452">
    <property type="entry name" value="GPCR_Rhodpsn_7TM"/>
</dbReference>
<evidence type="ECO:0000256" key="7">
    <source>
        <dbReference type="ARBA" id="ARBA00023170"/>
    </source>
</evidence>
<organism evidence="12">
    <name type="scientific">Capitella teleta</name>
    <name type="common">Polychaete worm</name>
    <dbReference type="NCBI Taxonomy" id="283909"/>
    <lineage>
        <taxon>Eukaryota</taxon>
        <taxon>Metazoa</taxon>
        <taxon>Spiralia</taxon>
        <taxon>Lophotrochozoa</taxon>
        <taxon>Annelida</taxon>
        <taxon>Polychaeta</taxon>
        <taxon>Sedentaria</taxon>
        <taxon>Scolecida</taxon>
        <taxon>Capitellidae</taxon>
        <taxon>Capitella</taxon>
    </lineage>
</organism>
<accession>R7UVA5</accession>
<keyword evidence="3 10" id="KW-0812">Transmembrane</keyword>
<evidence type="ECO:0000256" key="8">
    <source>
        <dbReference type="ARBA" id="ARBA00023180"/>
    </source>
</evidence>
<comment type="subcellular location">
    <subcellularLocation>
        <location evidence="1">Cell membrane</location>
        <topology evidence="1">Multi-pass membrane protein</topology>
    </subcellularLocation>
</comment>
<dbReference type="PROSITE" id="PS50262">
    <property type="entry name" value="G_PROTEIN_RECEP_F1_2"/>
    <property type="match status" value="1"/>
</dbReference>
<dbReference type="SUPFAM" id="SSF81321">
    <property type="entry name" value="Family A G protein-coupled receptor-like"/>
    <property type="match status" value="1"/>
</dbReference>
<evidence type="ECO:0000256" key="5">
    <source>
        <dbReference type="ARBA" id="ARBA00023040"/>
    </source>
</evidence>
<feature type="domain" description="G-protein coupled receptors family 1 profile" evidence="11">
    <location>
        <begin position="39"/>
        <end position="317"/>
    </location>
</feature>
<dbReference type="GO" id="GO:0005886">
    <property type="term" value="C:plasma membrane"/>
    <property type="evidence" value="ECO:0007669"/>
    <property type="project" value="UniProtKB-SubCell"/>
</dbReference>
<dbReference type="Proteomes" id="UP000014760">
    <property type="component" value="Unassembled WGS sequence"/>
</dbReference>
<keyword evidence="5" id="KW-0297">G-protein coupled receptor</keyword>
<evidence type="ECO:0000259" key="11">
    <source>
        <dbReference type="PROSITE" id="PS50262"/>
    </source>
</evidence>
<evidence type="ECO:0000256" key="9">
    <source>
        <dbReference type="ARBA" id="ARBA00023224"/>
    </source>
</evidence>
<reference evidence="13" key="3">
    <citation type="submission" date="2015-06" db="UniProtKB">
        <authorList>
            <consortium name="EnsemblMetazoa"/>
        </authorList>
    </citation>
    <scope>IDENTIFICATION</scope>
</reference>
<dbReference type="Gene3D" id="1.20.1070.10">
    <property type="entry name" value="Rhodopsin 7-helix transmembrane proteins"/>
    <property type="match status" value="1"/>
</dbReference>
<feature type="transmembrane region" description="Helical" evidence="10">
    <location>
        <begin position="301"/>
        <end position="320"/>
    </location>
</feature>
<feature type="transmembrane region" description="Helical" evidence="10">
    <location>
        <begin position="155"/>
        <end position="176"/>
    </location>
</feature>
<keyword evidence="2" id="KW-1003">Cell membrane</keyword>
<feature type="transmembrane region" description="Helical" evidence="10">
    <location>
        <begin position="27"/>
        <end position="48"/>
    </location>
</feature>
<dbReference type="Pfam" id="PF00001">
    <property type="entry name" value="7tm_1"/>
    <property type="match status" value="1"/>
</dbReference>
<keyword evidence="14" id="KW-1185">Reference proteome</keyword>
<dbReference type="GO" id="GO:0004930">
    <property type="term" value="F:G protein-coupled receptor activity"/>
    <property type="evidence" value="ECO:0007669"/>
    <property type="project" value="UniProtKB-KW"/>
</dbReference>
<name>R7UVA5_CAPTE</name>
<dbReference type="OrthoDB" id="9874984at2759"/>
<evidence type="ECO:0000313" key="14">
    <source>
        <dbReference type="Proteomes" id="UP000014760"/>
    </source>
</evidence>
<keyword evidence="6 10" id="KW-0472">Membrane</keyword>
<reference evidence="12 14" key="2">
    <citation type="journal article" date="2013" name="Nature">
        <title>Insights into bilaterian evolution from three spiralian genomes.</title>
        <authorList>
            <person name="Simakov O."/>
            <person name="Marletaz F."/>
            <person name="Cho S.J."/>
            <person name="Edsinger-Gonzales E."/>
            <person name="Havlak P."/>
            <person name="Hellsten U."/>
            <person name="Kuo D.H."/>
            <person name="Larsson T."/>
            <person name="Lv J."/>
            <person name="Arendt D."/>
            <person name="Savage R."/>
            <person name="Osoegawa K."/>
            <person name="de Jong P."/>
            <person name="Grimwood J."/>
            <person name="Chapman J.A."/>
            <person name="Shapiro H."/>
            <person name="Aerts A."/>
            <person name="Otillar R.P."/>
            <person name="Terry A.Y."/>
            <person name="Boore J.L."/>
            <person name="Grigoriev I.V."/>
            <person name="Lindberg D.R."/>
            <person name="Seaver E.C."/>
            <person name="Weisblat D.A."/>
            <person name="Putnam N.H."/>
            <person name="Rokhsar D.S."/>
        </authorList>
    </citation>
    <scope>NUCLEOTIDE SEQUENCE</scope>
    <source>
        <strain evidence="12 14">I ESC-2004</strain>
    </source>
</reference>
<reference evidence="14" key="1">
    <citation type="submission" date="2012-12" db="EMBL/GenBank/DDBJ databases">
        <authorList>
            <person name="Hellsten U."/>
            <person name="Grimwood J."/>
            <person name="Chapman J.A."/>
            <person name="Shapiro H."/>
            <person name="Aerts A."/>
            <person name="Otillar R.P."/>
            <person name="Terry A.Y."/>
            <person name="Boore J.L."/>
            <person name="Simakov O."/>
            <person name="Marletaz F."/>
            <person name="Cho S.-J."/>
            <person name="Edsinger-Gonzales E."/>
            <person name="Havlak P."/>
            <person name="Kuo D.-H."/>
            <person name="Larsson T."/>
            <person name="Lv J."/>
            <person name="Arendt D."/>
            <person name="Savage R."/>
            <person name="Osoegawa K."/>
            <person name="de Jong P."/>
            <person name="Lindberg D.R."/>
            <person name="Seaver E.C."/>
            <person name="Weisblat D.A."/>
            <person name="Putnam N.H."/>
            <person name="Grigoriev I.V."/>
            <person name="Rokhsar D.S."/>
        </authorList>
    </citation>
    <scope>NUCLEOTIDE SEQUENCE</scope>
    <source>
        <strain evidence="14">I ESC-2004</strain>
    </source>
</reference>
<evidence type="ECO:0000256" key="1">
    <source>
        <dbReference type="ARBA" id="ARBA00004651"/>
    </source>
</evidence>
<sequence length="352" mass="39675">MSEYTTAFASPPENTMRPRYYSTGDQAITWVICVLALFSNLLTILTLVKTRHGIGQKARLYILNLSVADILMAPTLIIELTLSKTGYMYQPLFDLDDAALTEIYNRERISNILVSFLYYCPMCASLMTLFAVAVDRMLAVGRPMQYRTHVTKFRIKLGLCGIWLYTTFTGAWLFIYSGFQVTKEQMVASFNPIDFLPPAINDYFLMPNMFIAIIGNGTAYVIAFRLFKRTGRVQAVDLATGSHGAEVANRNLQRNRRFFRMVVATVGTQITLWAPFGITYMIAPLNQRDSPSYLYDYVQPFVYTMTISNSWVNPLLYTALNKDYRTAYSTILRGLAGKVNAAAVDSSGSGQN</sequence>
<keyword evidence="8" id="KW-0325">Glycoprotein</keyword>
<dbReference type="EMBL" id="AMQN01006117">
    <property type="status" value="NOT_ANNOTATED_CDS"/>
    <property type="molecule type" value="Genomic_DNA"/>
</dbReference>
<dbReference type="STRING" id="283909.R7UVA5"/>
<evidence type="ECO:0000313" key="12">
    <source>
        <dbReference type="EMBL" id="ELU10209.1"/>
    </source>
</evidence>
<feature type="transmembrane region" description="Helical" evidence="10">
    <location>
        <begin position="258"/>
        <end position="281"/>
    </location>
</feature>